<reference evidence="1 2" key="1">
    <citation type="journal article" date="2021" name="Elife">
        <title>Chloroplast acquisition without the gene transfer in kleptoplastic sea slugs, Plakobranchus ocellatus.</title>
        <authorList>
            <person name="Maeda T."/>
            <person name="Takahashi S."/>
            <person name="Yoshida T."/>
            <person name="Shimamura S."/>
            <person name="Takaki Y."/>
            <person name="Nagai Y."/>
            <person name="Toyoda A."/>
            <person name="Suzuki Y."/>
            <person name="Arimoto A."/>
            <person name="Ishii H."/>
            <person name="Satoh N."/>
            <person name="Nishiyama T."/>
            <person name="Hasebe M."/>
            <person name="Maruyama T."/>
            <person name="Minagawa J."/>
            <person name="Obokata J."/>
            <person name="Shigenobu S."/>
        </authorList>
    </citation>
    <scope>NUCLEOTIDE SEQUENCE [LARGE SCALE GENOMIC DNA]</scope>
</reference>
<evidence type="ECO:0000313" key="2">
    <source>
        <dbReference type="Proteomes" id="UP000735302"/>
    </source>
</evidence>
<sequence length="78" mass="8897">MTLRHAIPYKDSSFKLKSSPSYKNPVTLIVHKKMISCFKVSPLPQARPSNDWTRSRYRRISANLKAGSLFTAPPMPHL</sequence>
<name>A0AAV4AKK2_9GAST</name>
<comment type="caution">
    <text evidence="1">The sequence shown here is derived from an EMBL/GenBank/DDBJ whole genome shotgun (WGS) entry which is preliminary data.</text>
</comment>
<evidence type="ECO:0000313" key="1">
    <source>
        <dbReference type="EMBL" id="GFO07380.1"/>
    </source>
</evidence>
<dbReference type="EMBL" id="BLXT01003865">
    <property type="protein sequence ID" value="GFO07380.1"/>
    <property type="molecule type" value="Genomic_DNA"/>
</dbReference>
<keyword evidence="2" id="KW-1185">Reference proteome</keyword>
<proteinExistence type="predicted"/>
<protein>
    <submittedName>
        <fullName evidence="1">Uncharacterized protein</fullName>
    </submittedName>
</protein>
<dbReference type="Proteomes" id="UP000735302">
    <property type="component" value="Unassembled WGS sequence"/>
</dbReference>
<gene>
    <name evidence="1" type="ORF">PoB_003388500</name>
</gene>
<accession>A0AAV4AKK2</accession>
<organism evidence="1 2">
    <name type="scientific">Plakobranchus ocellatus</name>
    <dbReference type="NCBI Taxonomy" id="259542"/>
    <lineage>
        <taxon>Eukaryota</taxon>
        <taxon>Metazoa</taxon>
        <taxon>Spiralia</taxon>
        <taxon>Lophotrochozoa</taxon>
        <taxon>Mollusca</taxon>
        <taxon>Gastropoda</taxon>
        <taxon>Heterobranchia</taxon>
        <taxon>Euthyneura</taxon>
        <taxon>Panpulmonata</taxon>
        <taxon>Sacoglossa</taxon>
        <taxon>Placobranchoidea</taxon>
        <taxon>Plakobranchidae</taxon>
        <taxon>Plakobranchus</taxon>
    </lineage>
</organism>
<dbReference type="AlphaFoldDB" id="A0AAV4AKK2"/>